<feature type="active site" description="Nucleophile; methyl group acceptor" evidence="9">
    <location>
        <position position="138"/>
    </location>
</feature>
<evidence type="ECO:0000256" key="9">
    <source>
        <dbReference type="HAMAP-Rule" id="MF_00772"/>
    </source>
</evidence>
<dbReference type="Gene3D" id="3.30.160.70">
    <property type="entry name" value="Methylated DNA-protein cysteine methyltransferase domain"/>
    <property type="match status" value="1"/>
</dbReference>
<keyword evidence="4 9" id="KW-0489">Methyltransferase</keyword>
<evidence type="ECO:0000256" key="1">
    <source>
        <dbReference type="ARBA" id="ARBA00001286"/>
    </source>
</evidence>
<dbReference type="GO" id="GO:0006307">
    <property type="term" value="P:DNA alkylation repair"/>
    <property type="evidence" value="ECO:0007669"/>
    <property type="project" value="UniProtKB-UniRule"/>
</dbReference>
<evidence type="ECO:0000259" key="11">
    <source>
        <dbReference type="Pfam" id="PF02870"/>
    </source>
</evidence>
<dbReference type="InterPro" id="IPR036388">
    <property type="entry name" value="WH-like_DNA-bd_sf"/>
</dbReference>
<comment type="subcellular location">
    <subcellularLocation>
        <location evidence="9">Cytoplasm</location>
    </subcellularLocation>
</comment>
<dbReference type="GO" id="GO:0032259">
    <property type="term" value="P:methylation"/>
    <property type="evidence" value="ECO:0007669"/>
    <property type="project" value="UniProtKB-KW"/>
</dbReference>
<dbReference type="HAMAP" id="MF_00772">
    <property type="entry name" value="OGT"/>
    <property type="match status" value="1"/>
</dbReference>
<feature type="domain" description="Methylated-DNA-[protein]-cysteine S-methyltransferase DNA binding" evidence="10">
    <location>
        <begin position="87"/>
        <end position="167"/>
    </location>
</feature>
<dbReference type="Pfam" id="PF01035">
    <property type="entry name" value="DNA_binding_1"/>
    <property type="match status" value="1"/>
</dbReference>
<dbReference type="FunFam" id="1.10.10.10:FF:000214">
    <property type="entry name" value="Methylated-DNA--protein-cysteine methyltransferase"/>
    <property type="match status" value="1"/>
</dbReference>
<gene>
    <name evidence="12" type="ORF">AcdelDRAFT_2062</name>
</gene>
<evidence type="ECO:0000256" key="2">
    <source>
        <dbReference type="ARBA" id="ARBA00008711"/>
    </source>
</evidence>
<dbReference type="InterPro" id="IPR023546">
    <property type="entry name" value="MGMT"/>
</dbReference>
<dbReference type="CDD" id="cd06445">
    <property type="entry name" value="ATase"/>
    <property type="match status" value="1"/>
</dbReference>
<dbReference type="InterPro" id="IPR014048">
    <property type="entry name" value="MethylDNA_cys_MeTrfase_DNA-bd"/>
</dbReference>
<evidence type="ECO:0000256" key="8">
    <source>
        <dbReference type="ARBA" id="ARBA00049348"/>
    </source>
</evidence>
<comment type="similarity">
    <text evidence="2 9">Belongs to the MGMT family.</text>
</comment>
<reference evidence="12 13" key="1">
    <citation type="submission" date="2009-05" db="EMBL/GenBank/DDBJ databases">
        <title>The draft genome of Acidovorax delafieldii 2AN.</title>
        <authorList>
            <consortium name="US DOE Joint Genome Institute (JGI-PGF)"/>
            <person name="Lucas S."/>
            <person name="Copeland A."/>
            <person name="Lapidus A."/>
            <person name="Glavina del Rio T."/>
            <person name="Tice H."/>
            <person name="Bruce D."/>
            <person name="Goodwin L."/>
            <person name="Pitluck S."/>
            <person name="Larimer F."/>
            <person name="Land M.L."/>
            <person name="Hauser L."/>
            <person name="Shelobolina E.S."/>
            <person name="Picardal F."/>
            <person name="Roden E."/>
            <person name="Emerson D."/>
        </authorList>
    </citation>
    <scope>NUCLEOTIDE SEQUENCE [LARGE SCALE GENOMIC DNA]</scope>
    <source>
        <strain evidence="12 13">2AN</strain>
    </source>
</reference>
<keyword evidence="7 9" id="KW-0234">DNA repair</keyword>
<evidence type="ECO:0000256" key="5">
    <source>
        <dbReference type="ARBA" id="ARBA00022679"/>
    </source>
</evidence>
<comment type="function">
    <text evidence="9">Involved in the cellular defense against the biological effects of O6-methylguanine (O6-MeG) and O4-methylthymine (O4-MeT) in DNA. Repairs the methylated nucleobase in DNA by stoichiometrically transferring the methyl group to a cysteine residue in the enzyme. This is a suicide reaction: the enzyme is irreversibly inactivated.</text>
</comment>
<protein>
    <recommendedName>
        <fullName evidence="9">Methylated-DNA--protein-cysteine methyltransferase</fullName>
        <ecNumber evidence="9">2.1.1.63</ecNumber>
    </recommendedName>
    <alternativeName>
        <fullName evidence="9">6-O-methylguanine-DNA methyltransferase</fullName>
        <shortName evidence="9">MGMT</shortName>
    </alternativeName>
    <alternativeName>
        <fullName evidence="9">O-6-methylguanine-DNA-alkyltransferase</fullName>
    </alternativeName>
</protein>
<dbReference type="Gene3D" id="1.10.10.10">
    <property type="entry name" value="Winged helix-like DNA-binding domain superfamily/Winged helix DNA-binding domain"/>
    <property type="match status" value="1"/>
</dbReference>
<evidence type="ECO:0000256" key="4">
    <source>
        <dbReference type="ARBA" id="ARBA00022603"/>
    </source>
</evidence>
<dbReference type="PANTHER" id="PTHR10815:SF5">
    <property type="entry name" value="METHYLATED-DNA--PROTEIN-CYSTEINE METHYLTRANSFERASE"/>
    <property type="match status" value="1"/>
</dbReference>
<dbReference type="Proteomes" id="UP000003856">
    <property type="component" value="Unassembled WGS sequence"/>
</dbReference>
<name>C5T582_ACIDE</name>
<comment type="catalytic activity">
    <reaction evidence="8 9">
        <text>a 6-O-methyl-2'-deoxyguanosine in DNA + L-cysteinyl-[protein] = S-methyl-L-cysteinyl-[protein] + a 2'-deoxyguanosine in DNA</text>
        <dbReference type="Rhea" id="RHEA:24000"/>
        <dbReference type="Rhea" id="RHEA-COMP:10131"/>
        <dbReference type="Rhea" id="RHEA-COMP:10132"/>
        <dbReference type="Rhea" id="RHEA-COMP:11367"/>
        <dbReference type="Rhea" id="RHEA-COMP:11368"/>
        <dbReference type="ChEBI" id="CHEBI:29950"/>
        <dbReference type="ChEBI" id="CHEBI:82612"/>
        <dbReference type="ChEBI" id="CHEBI:85445"/>
        <dbReference type="ChEBI" id="CHEBI:85448"/>
        <dbReference type="EC" id="2.1.1.63"/>
    </reaction>
</comment>
<dbReference type="PATRIC" id="fig|573060.9.peg.3069"/>
<sequence>MQFHPSTVQTCTSTRLGTVRLAASAQGLAGLWFDGQRHQPPQLSGPGAWPHDPHHPVLVMAIEQLHQYLRGERTRFSLPLDLTGGTPFQQDVWRALLAIDCGHTTSYGALGRQLGRPAAVRAVGAAVGRNPVSVVVPCHRVLGKDGSLTGYAGGLERKSALLQLEGATLRRAGVPA</sequence>
<dbReference type="RefSeq" id="WP_005796202.1">
    <property type="nucleotide sequence ID" value="NZ_ACQT01000059.1"/>
</dbReference>
<comment type="caution">
    <text evidence="12">The sequence shown here is derived from an EMBL/GenBank/DDBJ whole genome shotgun (WGS) entry which is preliminary data.</text>
</comment>
<keyword evidence="13" id="KW-1185">Reference proteome</keyword>
<dbReference type="InterPro" id="IPR036631">
    <property type="entry name" value="MGMT_N_sf"/>
</dbReference>
<evidence type="ECO:0000256" key="7">
    <source>
        <dbReference type="ARBA" id="ARBA00023204"/>
    </source>
</evidence>
<dbReference type="InterPro" id="IPR008332">
    <property type="entry name" value="MethylG_MeTrfase_N"/>
</dbReference>
<dbReference type="NCBIfam" id="TIGR00589">
    <property type="entry name" value="ogt"/>
    <property type="match status" value="1"/>
</dbReference>
<evidence type="ECO:0000256" key="6">
    <source>
        <dbReference type="ARBA" id="ARBA00022763"/>
    </source>
</evidence>
<evidence type="ECO:0000259" key="10">
    <source>
        <dbReference type="Pfam" id="PF01035"/>
    </source>
</evidence>
<evidence type="ECO:0000313" key="13">
    <source>
        <dbReference type="Proteomes" id="UP000003856"/>
    </source>
</evidence>
<comment type="catalytic activity">
    <reaction evidence="1 9">
        <text>a 4-O-methyl-thymidine in DNA + L-cysteinyl-[protein] = a thymidine in DNA + S-methyl-L-cysteinyl-[protein]</text>
        <dbReference type="Rhea" id="RHEA:53428"/>
        <dbReference type="Rhea" id="RHEA-COMP:10131"/>
        <dbReference type="Rhea" id="RHEA-COMP:10132"/>
        <dbReference type="Rhea" id="RHEA-COMP:13555"/>
        <dbReference type="Rhea" id="RHEA-COMP:13556"/>
        <dbReference type="ChEBI" id="CHEBI:29950"/>
        <dbReference type="ChEBI" id="CHEBI:82612"/>
        <dbReference type="ChEBI" id="CHEBI:137386"/>
        <dbReference type="ChEBI" id="CHEBI:137387"/>
        <dbReference type="EC" id="2.1.1.63"/>
    </reaction>
</comment>
<comment type="miscellaneous">
    <text evidence="9">This enzyme catalyzes only one turnover and therefore is not strictly catalytic. According to one definition, an enzyme is a biocatalyst that acts repeatedly and over many reaction cycles.</text>
</comment>
<proteinExistence type="inferred from homology"/>
<dbReference type="GO" id="GO:0005737">
    <property type="term" value="C:cytoplasm"/>
    <property type="evidence" value="ECO:0007669"/>
    <property type="project" value="UniProtKB-SubCell"/>
</dbReference>
<keyword evidence="6 9" id="KW-0227">DNA damage</keyword>
<keyword evidence="3 9" id="KW-0963">Cytoplasm</keyword>
<dbReference type="Pfam" id="PF02870">
    <property type="entry name" value="Methyltransf_1N"/>
    <property type="match status" value="1"/>
</dbReference>
<dbReference type="SUPFAM" id="SSF53155">
    <property type="entry name" value="Methylated DNA-protein cysteine methyltransferase domain"/>
    <property type="match status" value="1"/>
</dbReference>
<dbReference type="OrthoDB" id="9802228at2"/>
<dbReference type="EC" id="2.1.1.63" evidence="9"/>
<dbReference type="InterPro" id="IPR036217">
    <property type="entry name" value="MethylDNA_cys_MeTrfase_DNAb"/>
</dbReference>
<evidence type="ECO:0000313" key="12">
    <source>
        <dbReference type="EMBL" id="EER60377.1"/>
    </source>
</evidence>
<dbReference type="EMBL" id="ACQT01000059">
    <property type="protein sequence ID" value="EER60377.1"/>
    <property type="molecule type" value="Genomic_DNA"/>
</dbReference>
<evidence type="ECO:0000256" key="3">
    <source>
        <dbReference type="ARBA" id="ARBA00022490"/>
    </source>
</evidence>
<dbReference type="AlphaFoldDB" id="C5T582"/>
<keyword evidence="5 9" id="KW-0808">Transferase</keyword>
<dbReference type="PANTHER" id="PTHR10815">
    <property type="entry name" value="METHYLATED-DNA--PROTEIN-CYSTEINE METHYLTRANSFERASE"/>
    <property type="match status" value="1"/>
</dbReference>
<dbReference type="PROSITE" id="PS00374">
    <property type="entry name" value="MGMT"/>
    <property type="match status" value="1"/>
</dbReference>
<dbReference type="InterPro" id="IPR001497">
    <property type="entry name" value="MethylDNA_cys_MeTrfase_AS"/>
</dbReference>
<dbReference type="GO" id="GO:0003908">
    <property type="term" value="F:methylated-DNA-[protein]-cysteine S-methyltransferase activity"/>
    <property type="evidence" value="ECO:0007669"/>
    <property type="project" value="UniProtKB-UniRule"/>
</dbReference>
<feature type="domain" description="Methylguanine DNA methyltransferase ribonuclease-like" evidence="11">
    <location>
        <begin position="10"/>
        <end position="82"/>
    </location>
</feature>
<accession>C5T582</accession>
<organism evidence="12 13">
    <name type="scientific">Acidovorax delafieldii 2AN</name>
    <dbReference type="NCBI Taxonomy" id="573060"/>
    <lineage>
        <taxon>Bacteria</taxon>
        <taxon>Pseudomonadati</taxon>
        <taxon>Pseudomonadota</taxon>
        <taxon>Betaproteobacteria</taxon>
        <taxon>Burkholderiales</taxon>
        <taxon>Comamonadaceae</taxon>
        <taxon>Acidovorax</taxon>
    </lineage>
</organism>
<dbReference type="SUPFAM" id="SSF46767">
    <property type="entry name" value="Methylated DNA-protein cysteine methyltransferase, C-terminal domain"/>
    <property type="match status" value="1"/>
</dbReference>